<name>A0A653CUA7_CALMS</name>
<evidence type="ECO:0000256" key="2">
    <source>
        <dbReference type="ARBA" id="ARBA00023043"/>
    </source>
</evidence>
<gene>
    <name evidence="5" type="ORF">CALMAC_LOCUS11913</name>
</gene>
<keyword evidence="1" id="KW-0862">Zinc</keyword>
<dbReference type="GO" id="GO:0005096">
    <property type="term" value="F:GTPase activator activity"/>
    <property type="evidence" value="ECO:0007669"/>
    <property type="project" value="TreeGrafter"/>
</dbReference>
<protein>
    <recommendedName>
        <fullName evidence="4">PH domain-containing protein</fullName>
    </recommendedName>
</protein>
<keyword evidence="1" id="KW-0479">Metal-binding</keyword>
<evidence type="ECO:0000313" key="5">
    <source>
        <dbReference type="EMBL" id="VEN51468.1"/>
    </source>
</evidence>
<dbReference type="InterPro" id="IPR027417">
    <property type="entry name" value="P-loop_NTPase"/>
</dbReference>
<dbReference type="PANTHER" id="PTHR45819:SF5">
    <property type="entry name" value="CENTAURIN-GAMMA-1A"/>
    <property type="match status" value="1"/>
</dbReference>
<feature type="domain" description="PH" evidence="4">
    <location>
        <begin position="427"/>
        <end position="459"/>
    </location>
</feature>
<keyword evidence="1" id="KW-0863">Zinc-finger</keyword>
<dbReference type="Gene3D" id="3.40.50.300">
    <property type="entry name" value="P-loop containing nucleotide triphosphate hydrolases"/>
    <property type="match status" value="1"/>
</dbReference>
<dbReference type="InterPro" id="IPR001849">
    <property type="entry name" value="PH_domain"/>
</dbReference>
<accession>A0A653CUA7</accession>
<dbReference type="PANTHER" id="PTHR45819">
    <property type="entry name" value="CENTAURIN-GAMMA-1A"/>
    <property type="match status" value="1"/>
</dbReference>
<keyword evidence="2" id="KW-0040">ANK repeat</keyword>
<dbReference type="PROSITE" id="PS50003">
    <property type="entry name" value="PH_DOMAIN"/>
    <property type="match status" value="1"/>
</dbReference>
<dbReference type="SUPFAM" id="SSF50729">
    <property type="entry name" value="PH domain-like"/>
    <property type="match status" value="1"/>
</dbReference>
<dbReference type="SUPFAM" id="SSF52540">
    <property type="entry name" value="P-loop containing nucleoside triphosphate hydrolases"/>
    <property type="match status" value="1"/>
</dbReference>
<dbReference type="Proteomes" id="UP000410492">
    <property type="component" value="Unassembled WGS sequence"/>
</dbReference>
<evidence type="ECO:0000256" key="1">
    <source>
        <dbReference type="ARBA" id="ARBA00022771"/>
    </source>
</evidence>
<dbReference type="GO" id="GO:0008270">
    <property type="term" value="F:zinc ion binding"/>
    <property type="evidence" value="ECO:0007669"/>
    <property type="project" value="UniProtKB-KW"/>
</dbReference>
<proteinExistence type="predicted"/>
<evidence type="ECO:0000259" key="4">
    <source>
        <dbReference type="PROSITE" id="PS50003"/>
    </source>
</evidence>
<dbReference type="EMBL" id="CAACVG010008913">
    <property type="protein sequence ID" value="VEN51468.1"/>
    <property type="molecule type" value="Genomic_DNA"/>
</dbReference>
<dbReference type="OrthoDB" id="6136903at2759"/>
<evidence type="ECO:0000256" key="3">
    <source>
        <dbReference type="SAM" id="MobiDB-lite"/>
    </source>
</evidence>
<feature type="compositionally biased region" description="Low complexity" evidence="3">
    <location>
        <begin position="247"/>
        <end position="256"/>
    </location>
</feature>
<dbReference type="Gene3D" id="2.30.29.30">
    <property type="entry name" value="Pleckstrin-homology domain (PH domain)/Phosphotyrosine-binding domain (PTB)"/>
    <property type="match status" value="1"/>
</dbReference>
<sequence>MAHYRNTAEIPFILVGTQDAISECSPRAIDDTRVHRLCNDLKRCTYYETCATYGLNVERVFQDACQKIVQQRMAAASTTATALCLTPTNSRPSTPNNGSTTSGSTHYHAAAAAVAARHHHMANQTNNGYGLLPTHQMLAQSHHVSPGHNHTLSHKDSMNCQQLDLRQVHTLKSSHHILRDHDKDMYKSTEEKWNSSNSTVGSHSSSQGIVVQTIQTENNNVAKFAAPHSLDNLQISQNNSRDGKELPTPNSTPTTSRKSRRRSNLFAPSKKRQWRRLGQRPGHPPEAGLPVQAQQQTVEQGVEEEVRDAVRRRPLDVPSQPARLHGRRARQGGGAAVRDGEGARETTQGHQGDHHVLLSAFETVKDPSSKYCQQQSSDEGMVLSSSNSFLNGEIAKTETPHVKKRHRRVKSSGVKNSEYDDNDGYEFIIVSLDTKQWHFEASSCEERDEWVSAIEQQILNSLQLNESAKQKANPADASTIQQIKARVPGNGCCIQIGPV</sequence>
<organism evidence="5 6">
    <name type="scientific">Callosobruchus maculatus</name>
    <name type="common">Southern cowpea weevil</name>
    <name type="synonym">Pulse bruchid</name>
    <dbReference type="NCBI Taxonomy" id="64391"/>
    <lineage>
        <taxon>Eukaryota</taxon>
        <taxon>Metazoa</taxon>
        <taxon>Ecdysozoa</taxon>
        <taxon>Arthropoda</taxon>
        <taxon>Hexapoda</taxon>
        <taxon>Insecta</taxon>
        <taxon>Pterygota</taxon>
        <taxon>Neoptera</taxon>
        <taxon>Endopterygota</taxon>
        <taxon>Coleoptera</taxon>
        <taxon>Polyphaga</taxon>
        <taxon>Cucujiformia</taxon>
        <taxon>Chrysomeloidea</taxon>
        <taxon>Chrysomelidae</taxon>
        <taxon>Bruchinae</taxon>
        <taxon>Bruchini</taxon>
        <taxon>Callosobruchus</taxon>
    </lineage>
</organism>
<dbReference type="GO" id="GO:0003924">
    <property type="term" value="F:GTPase activity"/>
    <property type="evidence" value="ECO:0007669"/>
    <property type="project" value="TreeGrafter"/>
</dbReference>
<evidence type="ECO:0000313" key="6">
    <source>
        <dbReference type="Proteomes" id="UP000410492"/>
    </source>
</evidence>
<feature type="compositionally biased region" description="Basic residues" evidence="3">
    <location>
        <begin position="257"/>
        <end position="278"/>
    </location>
</feature>
<reference evidence="5 6" key="1">
    <citation type="submission" date="2019-01" db="EMBL/GenBank/DDBJ databases">
        <authorList>
            <person name="Sayadi A."/>
        </authorList>
    </citation>
    <scope>NUCLEOTIDE SEQUENCE [LARGE SCALE GENOMIC DNA]</scope>
</reference>
<dbReference type="InterPro" id="IPR011993">
    <property type="entry name" value="PH-like_dom_sf"/>
</dbReference>
<feature type="compositionally biased region" description="Low complexity" evidence="3">
    <location>
        <begin position="291"/>
        <end position="300"/>
    </location>
</feature>
<dbReference type="InterPro" id="IPR051282">
    <property type="entry name" value="Arf-GAP_GTPase_ANK_PH"/>
</dbReference>
<dbReference type="AlphaFoldDB" id="A0A653CUA7"/>
<feature type="region of interest" description="Disordered" evidence="3">
    <location>
        <begin position="234"/>
        <end position="352"/>
    </location>
</feature>
<keyword evidence="6" id="KW-1185">Reference proteome</keyword>